<evidence type="ECO:0000313" key="8">
    <source>
        <dbReference type="Proteomes" id="UP000198520"/>
    </source>
</evidence>
<dbReference type="Gene3D" id="3.30.930.10">
    <property type="entry name" value="Bira Bifunctional Protein, Domain 2"/>
    <property type="match status" value="1"/>
</dbReference>
<dbReference type="SUPFAM" id="SSF50037">
    <property type="entry name" value="C-terminal domain of transcriptional repressors"/>
    <property type="match status" value="1"/>
</dbReference>
<dbReference type="OrthoDB" id="9807064at2"/>
<dbReference type="Pfam" id="PF02237">
    <property type="entry name" value="BPL_C"/>
    <property type="match status" value="1"/>
</dbReference>
<dbReference type="AlphaFoldDB" id="A0A1I2DSY0"/>
<keyword evidence="1 7" id="KW-0436">Ligase</keyword>
<name>A0A1I2DSY0_9MICO</name>
<organism evidence="7 8">
    <name type="scientific">Flavimobilis marinus</name>
    <dbReference type="NCBI Taxonomy" id="285351"/>
    <lineage>
        <taxon>Bacteria</taxon>
        <taxon>Bacillati</taxon>
        <taxon>Actinomycetota</taxon>
        <taxon>Actinomycetes</taxon>
        <taxon>Micrococcales</taxon>
        <taxon>Jonesiaceae</taxon>
        <taxon>Flavimobilis</taxon>
    </lineage>
</organism>
<evidence type="ECO:0000256" key="4">
    <source>
        <dbReference type="ARBA" id="ARBA00023267"/>
    </source>
</evidence>
<keyword evidence="4" id="KW-0092">Biotin</keyword>
<dbReference type="NCBIfam" id="TIGR00121">
    <property type="entry name" value="birA_ligase"/>
    <property type="match status" value="1"/>
</dbReference>
<dbReference type="InterPro" id="IPR004408">
    <property type="entry name" value="Biotin_CoA_COase_ligase"/>
</dbReference>
<dbReference type="GO" id="GO:0005524">
    <property type="term" value="F:ATP binding"/>
    <property type="evidence" value="ECO:0007669"/>
    <property type="project" value="UniProtKB-KW"/>
</dbReference>
<dbReference type="PROSITE" id="PS51733">
    <property type="entry name" value="BPL_LPL_CATALYTIC"/>
    <property type="match status" value="1"/>
</dbReference>
<dbReference type="InterPro" id="IPR004143">
    <property type="entry name" value="BPL_LPL_catalytic"/>
</dbReference>
<feature type="domain" description="BPL/LPL catalytic" evidence="6">
    <location>
        <begin position="21"/>
        <end position="216"/>
    </location>
</feature>
<evidence type="ECO:0000313" key="7">
    <source>
        <dbReference type="EMBL" id="SFE83371.1"/>
    </source>
</evidence>
<dbReference type="InterPro" id="IPR008988">
    <property type="entry name" value="Transcriptional_repressor_C"/>
</dbReference>
<dbReference type="Gene3D" id="2.30.30.100">
    <property type="match status" value="1"/>
</dbReference>
<evidence type="ECO:0000256" key="1">
    <source>
        <dbReference type="ARBA" id="ARBA00022598"/>
    </source>
</evidence>
<dbReference type="RefSeq" id="WP_093375065.1">
    <property type="nucleotide sequence ID" value="NZ_BNAN01000001.1"/>
</dbReference>
<dbReference type="Pfam" id="PF03099">
    <property type="entry name" value="BPL_LplA_LipB"/>
    <property type="match status" value="1"/>
</dbReference>
<dbReference type="GO" id="GO:0004077">
    <property type="term" value="F:biotin--[biotin carboxyl-carrier protein] ligase activity"/>
    <property type="evidence" value="ECO:0007669"/>
    <property type="project" value="UniProtKB-EC"/>
</dbReference>
<evidence type="ECO:0000256" key="5">
    <source>
        <dbReference type="ARBA" id="ARBA00024227"/>
    </source>
</evidence>
<dbReference type="EC" id="6.3.4.15" evidence="5"/>
<dbReference type="GO" id="GO:0005737">
    <property type="term" value="C:cytoplasm"/>
    <property type="evidence" value="ECO:0007669"/>
    <property type="project" value="TreeGrafter"/>
</dbReference>
<proteinExistence type="predicted"/>
<dbReference type="InterPro" id="IPR003142">
    <property type="entry name" value="BPL_C"/>
</dbReference>
<keyword evidence="3" id="KW-0067">ATP-binding</keyword>
<evidence type="ECO:0000259" key="6">
    <source>
        <dbReference type="PROSITE" id="PS51733"/>
    </source>
</evidence>
<sequence length="291" mass="30108">MVTTAAHGPLDRALLGELLLQPGGPLARLEVLDAIDSTNSYLAREVERDPGAWPAPTLVVAEHQTAGRGRLDRSWQTPPGSALTASLLLEPVTPRETWSWLPLLGGLGTVHALRATAGIGAVLKWPNDILVAPADATDMFGWGRWRKLGGILTEVLPDGKVVVGLGLNVSQTADELPVSSATSIALCGPRVGEPPTREVLLDALAEAIAEVLGRWTEAGGDVAAAGLDADVTGVLATAGQEVRVLVSGGREIRGRAVGLGPLGELVVETAPGEFEAVTSGDVQHIRVAGEA</sequence>
<accession>A0A1I2DSY0</accession>
<keyword evidence="2" id="KW-0547">Nucleotide-binding</keyword>
<reference evidence="8" key="1">
    <citation type="submission" date="2016-10" db="EMBL/GenBank/DDBJ databases">
        <authorList>
            <person name="Varghese N."/>
            <person name="Submissions S."/>
        </authorList>
    </citation>
    <scope>NUCLEOTIDE SEQUENCE [LARGE SCALE GENOMIC DNA]</scope>
    <source>
        <strain evidence="8">DSM 19083</strain>
    </source>
</reference>
<protein>
    <recommendedName>
        <fullName evidence="5">biotin--[biotin carboxyl-carrier protein] ligase</fullName>
        <ecNumber evidence="5">6.3.4.15</ecNumber>
    </recommendedName>
</protein>
<evidence type="ECO:0000256" key="2">
    <source>
        <dbReference type="ARBA" id="ARBA00022741"/>
    </source>
</evidence>
<evidence type="ECO:0000256" key="3">
    <source>
        <dbReference type="ARBA" id="ARBA00022840"/>
    </source>
</evidence>
<dbReference type="STRING" id="285351.SAMN04488035_0700"/>
<dbReference type="Proteomes" id="UP000198520">
    <property type="component" value="Unassembled WGS sequence"/>
</dbReference>
<dbReference type="PANTHER" id="PTHR12835:SF5">
    <property type="entry name" value="BIOTIN--PROTEIN LIGASE"/>
    <property type="match status" value="1"/>
</dbReference>
<keyword evidence="8" id="KW-1185">Reference proteome</keyword>
<dbReference type="CDD" id="cd16442">
    <property type="entry name" value="BPL"/>
    <property type="match status" value="1"/>
</dbReference>
<dbReference type="SUPFAM" id="SSF55681">
    <property type="entry name" value="Class II aaRS and biotin synthetases"/>
    <property type="match status" value="1"/>
</dbReference>
<dbReference type="PANTHER" id="PTHR12835">
    <property type="entry name" value="BIOTIN PROTEIN LIGASE"/>
    <property type="match status" value="1"/>
</dbReference>
<gene>
    <name evidence="7" type="ORF">SAMN04488035_0700</name>
</gene>
<dbReference type="InterPro" id="IPR045864">
    <property type="entry name" value="aa-tRNA-synth_II/BPL/LPL"/>
</dbReference>
<dbReference type="EMBL" id="FONZ01000001">
    <property type="protein sequence ID" value="SFE83371.1"/>
    <property type="molecule type" value="Genomic_DNA"/>
</dbReference>